<reference evidence="1 2" key="1">
    <citation type="journal article" date="2018" name="Microb. Genom.">
        <title>Deciphering the unexplored Leptospira diversity from soils uncovers genomic evolution to virulence.</title>
        <authorList>
            <person name="Thibeaux R."/>
            <person name="Iraola G."/>
            <person name="Ferres I."/>
            <person name="Bierque E."/>
            <person name="Girault D."/>
            <person name="Soupe-Gilbert M.E."/>
            <person name="Picardeau M."/>
            <person name="Goarant C."/>
        </authorList>
    </citation>
    <scope>NUCLEOTIDE SEQUENCE [LARGE SCALE GENOMIC DNA]</scope>
    <source>
        <strain evidence="1 2">ATI7-C-A5</strain>
    </source>
</reference>
<proteinExistence type="predicted"/>
<dbReference type="Proteomes" id="UP000232122">
    <property type="component" value="Unassembled WGS sequence"/>
</dbReference>
<dbReference type="EMBL" id="NPEF02000032">
    <property type="protein sequence ID" value="MDV6237764.1"/>
    <property type="molecule type" value="Genomic_DNA"/>
</dbReference>
<evidence type="ECO:0000313" key="1">
    <source>
        <dbReference type="EMBL" id="MDV6237764.1"/>
    </source>
</evidence>
<comment type="caution">
    <text evidence="1">The sequence shown here is derived from an EMBL/GenBank/DDBJ whole genome shotgun (WGS) entry which is preliminary data.</text>
</comment>
<organism evidence="1 2">
    <name type="scientific">Leptospira ellisii</name>
    <dbReference type="NCBI Taxonomy" id="2023197"/>
    <lineage>
        <taxon>Bacteria</taxon>
        <taxon>Pseudomonadati</taxon>
        <taxon>Spirochaetota</taxon>
        <taxon>Spirochaetia</taxon>
        <taxon>Leptospirales</taxon>
        <taxon>Leptospiraceae</taxon>
        <taxon>Leptospira</taxon>
    </lineage>
</organism>
<protein>
    <submittedName>
        <fullName evidence="1">Uncharacterized protein</fullName>
    </submittedName>
</protein>
<keyword evidence="2" id="KW-1185">Reference proteome</keyword>
<sequence>MEKLFVYSIDSLEEFPVDRIDSINLEVELFNRGKSEGQFKRIHRGTIFPPEGFKFEGGFLKEFTLSEKADRGLINIPPEWKIKNNELVPKTILELLQCGFLTISNFKAQNIALVNLKFDLALETVLVHYPKHEPLSWPVLREQSILWLNSSLEEKTILKTQLRALVSESKSDSNEDISELANSIRIKAEKYELFSGTCKRLKKDFISQIENNETTNVTILYAEIQTIIAGIAFPTYDEVVNG</sequence>
<gene>
    <name evidence="1" type="ORF">CH379_019215</name>
</gene>
<dbReference type="RefSeq" id="WP_317573938.1">
    <property type="nucleotide sequence ID" value="NZ_NPEF02000032.1"/>
</dbReference>
<name>A0AAE4QUK7_9LEPT</name>
<dbReference type="AlphaFoldDB" id="A0AAE4QUK7"/>
<evidence type="ECO:0000313" key="2">
    <source>
        <dbReference type="Proteomes" id="UP000232122"/>
    </source>
</evidence>
<accession>A0AAE4QUK7</accession>